<dbReference type="InterPro" id="IPR050465">
    <property type="entry name" value="UPF0194_transport"/>
</dbReference>
<accession>A0A5C6F4A7</accession>
<evidence type="ECO:0000313" key="4">
    <source>
        <dbReference type="EMBL" id="TWU54639.1"/>
    </source>
</evidence>
<dbReference type="PANTHER" id="PTHR32347">
    <property type="entry name" value="EFFLUX SYSTEM COMPONENT YKNX-RELATED"/>
    <property type="match status" value="1"/>
</dbReference>
<dbReference type="EMBL" id="SJPW01000004">
    <property type="protein sequence ID" value="TWU54639.1"/>
    <property type="molecule type" value="Genomic_DNA"/>
</dbReference>
<evidence type="ECO:0000256" key="2">
    <source>
        <dbReference type="ARBA" id="ARBA00023054"/>
    </source>
</evidence>
<evidence type="ECO:0000256" key="3">
    <source>
        <dbReference type="SAM" id="Coils"/>
    </source>
</evidence>
<name>A0A5C6F4A7_9BACT</name>
<comment type="subcellular location">
    <subcellularLocation>
        <location evidence="1">Cell envelope</location>
    </subcellularLocation>
</comment>
<proteinExistence type="predicted"/>
<dbReference type="Gene3D" id="2.40.50.100">
    <property type="match status" value="1"/>
</dbReference>
<comment type="caution">
    <text evidence="4">The sequence shown here is derived from an EMBL/GenBank/DDBJ whole genome shotgun (WGS) entry which is preliminary data.</text>
</comment>
<keyword evidence="2 3" id="KW-0175">Coiled coil</keyword>
<reference evidence="4 5" key="1">
    <citation type="submission" date="2019-02" db="EMBL/GenBank/DDBJ databases">
        <title>Deep-cultivation of Planctomycetes and their phenomic and genomic characterization uncovers novel biology.</title>
        <authorList>
            <person name="Wiegand S."/>
            <person name="Jogler M."/>
            <person name="Boedeker C."/>
            <person name="Pinto D."/>
            <person name="Vollmers J."/>
            <person name="Rivas-Marin E."/>
            <person name="Kohn T."/>
            <person name="Peeters S.H."/>
            <person name="Heuer A."/>
            <person name="Rast P."/>
            <person name="Oberbeckmann S."/>
            <person name="Bunk B."/>
            <person name="Jeske O."/>
            <person name="Meyerdierks A."/>
            <person name="Storesund J.E."/>
            <person name="Kallscheuer N."/>
            <person name="Luecker S."/>
            <person name="Lage O.M."/>
            <person name="Pohl T."/>
            <person name="Merkel B.J."/>
            <person name="Hornburger P."/>
            <person name="Mueller R.-W."/>
            <person name="Bruemmer F."/>
            <person name="Labrenz M."/>
            <person name="Spormann A.M."/>
            <person name="Op Den Camp H."/>
            <person name="Overmann J."/>
            <person name="Amann R."/>
            <person name="Jetten M.S.M."/>
            <person name="Mascher T."/>
            <person name="Medema M.H."/>
            <person name="Devos D.P."/>
            <person name="Kaster A.-K."/>
            <person name="Ovreas L."/>
            <person name="Rohde M."/>
            <person name="Galperin M.Y."/>
            <person name="Jogler C."/>
        </authorList>
    </citation>
    <scope>NUCLEOTIDE SEQUENCE [LARGE SCALE GENOMIC DNA]</scope>
    <source>
        <strain evidence="4 5">Poly51</strain>
    </source>
</reference>
<dbReference type="Proteomes" id="UP000318288">
    <property type="component" value="Unassembled WGS sequence"/>
</dbReference>
<organism evidence="4 5">
    <name type="scientific">Rubripirellula tenax</name>
    <dbReference type="NCBI Taxonomy" id="2528015"/>
    <lineage>
        <taxon>Bacteria</taxon>
        <taxon>Pseudomonadati</taxon>
        <taxon>Planctomycetota</taxon>
        <taxon>Planctomycetia</taxon>
        <taxon>Pirellulales</taxon>
        <taxon>Pirellulaceae</taxon>
        <taxon>Rubripirellula</taxon>
    </lineage>
</organism>
<dbReference type="AlphaFoldDB" id="A0A5C6F4A7"/>
<evidence type="ECO:0000256" key="1">
    <source>
        <dbReference type="ARBA" id="ARBA00004196"/>
    </source>
</evidence>
<protein>
    <recommendedName>
        <fullName evidence="6">Multidrug resistance protein MdtN</fullName>
    </recommendedName>
</protein>
<dbReference type="GO" id="GO:0030313">
    <property type="term" value="C:cell envelope"/>
    <property type="evidence" value="ECO:0007669"/>
    <property type="project" value="UniProtKB-SubCell"/>
</dbReference>
<evidence type="ECO:0000313" key="5">
    <source>
        <dbReference type="Proteomes" id="UP000318288"/>
    </source>
</evidence>
<dbReference type="Gene3D" id="2.40.30.170">
    <property type="match status" value="1"/>
</dbReference>
<keyword evidence="5" id="KW-1185">Reference proteome</keyword>
<gene>
    <name evidence="4" type="ORF">Poly51_33580</name>
</gene>
<feature type="coiled-coil region" evidence="3">
    <location>
        <begin position="132"/>
        <end position="159"/>
    </location>
</feature>
<sequence>MMWTIRRLFVGITLATSTIASGGEAQINVDECVVRFASEVNVPALETGSVARMNVKLNDAIDAGAPIASLDDRSMLILRQAASRRLELAKSIAVDDVEIRYAEVAMQEAEAELETSRSIQNDVRGAIPLTQIRRLRLAVERAKLEISQAEKRKQQAQTESELRQTDLSLIDEQLRNLHADSPISGIVLSLFHSAGEWVAKGETIATVGQVDRLHIHALVDSQQIAPGQCKGLPVSVRWNDAATGELVSLRGSVLSVDPQLLPNRVFRLHAEIINQKRDDASGGWLLLPGTDVRMTIYTPTSVTHQTPRSTVR</sequence>
<dbReference type="PANTHER" id="PTHR32347:SF23">
    <property type="entry name" value="BLL5650 PROTEIN"/>
    <property type="match status" value="1"/>
</dbReference>
<evidence type="ECO:0008006" key="6">
    <source>
        <dbReference type="Google" id="ProtNLM"/>
    </source>
</evidence>
<dbReference type="Gene3D" id="1.10.287.470">
    <property type="entry name" value="Helix hairpin bin"/>
    <property type="match status" value="1"/>
</dbReference>
<dbReference type="RefSeq" id="WP_146458819.1">
    <property type="nucleotide sequence ID" value="NZ_SJPW01000004.1"/>
</dbReference>
<dbReference type="OrthoDB" id="259333at2"/>